<accession>A0A372LZV2</accession>
<dbReference type="SUPFAM" id="SSF48576">
    <property type="entry name" value="Terpenoid synthases"/>
    <property type="match status" value="1"/>
</dbReference>
<dbReference type="EMBL" id="QUAK01000123">
    <property type="protein sequence ID" value="RFU84224.1"/>
    <property type="molecule type" value="Genomic_DNA"/>
</dbReference>
<dbReference type="Proteomes" id="UP000263094">
    <property type="component" value="Unassembled WGS sequence"/>
</dbReference>
<protein>
    <recommendedName>
        <fullName evidence="4">Polyprenyl synthetase family protein</fullName>
    </recommendedName>
</protein>
<dbReference type="InterPro" id="IPR008949">
    <property type="entry name" value="Isoprenoid_synthase_dom_sf"/>
</dbReference>
<dbReference type="RefSeq" id="WP_128558151.1">
    <property type="nucleotide sequence ID" value="NZ_QUAK01000123.1"/>
</dbReference>
<dbReference type="AlphaFoldDB" id="A0A372LZV2"/>
<evidence type="ECO:0000313" key="3">
    <source>
        <dbReference type="Proteomes" id="UP000263094"/>
    </source>
</evidence>
<dbReference type="GO" id="GO:0004659">
    <property type="term" value="F:prenyltransferase activity"/>
    <property type="evidence" value="ECO:0007669"/>
    <property type="project" value="InterPro"/>
</dbReference>
<evidence type="ECO:0000256" key="1">
    <source>
        <dbReference type="RuleBase" id="RU004466"/>
    </source>
</evidence>
<evidence type="ECO:0008006" key="4">
    <source>
        <dbReference type="Google" id="ProtNLM"/>
    </source>
</evidence>
<comment type="similarity">
    <text evidence="1">Belongs to the FPP/GGPP synthase family.</text>
</comment>
<keyword evidence="1" id="KW-0808">Transferase</keyword>
<dbReference type="GO" id="GO:0008299">
    <property type="term" value="P:isoprenoid biosynthetic process"/>
    <property type="evidence" value="ECO:0007669"/>
    <property type="project" value="InterPro"/>
</dbReference>
<keyword evidence="3" id="KW-1185">Reference proteome</keyword>
<reference evidence="2 3" key="1">
    <citation type="submission" date="2018-08" db="EMBL/GenBank/DDBJ databases">
        <title>Isolation, diversity and antifungal activity of Actinobacteria from wheat.</title>
        <authorList>
            <person name="Han C."/>
        </authorList>
    </citation>
    <scope>NUCLEOTIDE SEQUENCE [LARGE SCALE GENOMIC DNA]</scope>
    <source>
        <strain evidence="2 3">NEAU-YY421</strain>
    </source>
</reference>
<organism evidence="2 3">
    <name type="scientific">Streptomyces triticagri</name>
    <dbReference type="NCBI Taxonomy" id="2293568"/>
    <lineage>
        <taxon>Bacteria</taxon>
        <taxon>Bacillati</taxon>
        <taxon>Actinomycetota</taxon>
        <taxon>Actinomycetes</taxon>
        <taxon>Kitasatosporales</taxon>
        <taxon>Streptomycetaceae</taxon>
        <taxon>Streptomyces</taxon>
    </lineage>
</organism>
<gene>
    <name evidence="2" type="ORF">DY218_23715</name>
</gene>
<dbReference type="OrthoDB" id="4601928at2"/>
<dbReference type="InterPro" id="IPR000092">
    <property type="entry name" value="Polyprenyl_synt"/>
</dbReference>
<evidence type="ECO:0000313" key="2">
    <source>
        <dbReference type="EMBL" id="RFU84224.1"/>
    </source>
</evidence>
<dbReference type="Pfam" id="PF00348">
    <property type="entry name" value="polyprenyl_synt"/>
    <property type="match status" value="1"/>
</dbReference>
<proteinExistence type="inferred from homology"/>
<comment type="caution">
    <text evidence="2">The sequence shown here is derived from an EMBL/GenBank/DDBJ whole genome shotgun (WGS) entry which is preliminary data.</text>
</comment>
<name>A0A372LZV2_9ACTN</name>
<dbReference type="Gene3D" id="1.10.600.10">
    <property type="entry name" value="Farnesyl Diphosphate Synthase"/>
    <property type="match status" value="1"/>
</dbReference>
<sequence length="336" mass="35475">MEPLSYVDLHRRLAPDIDAELTAALDLLGPESSPVRAAVAALVGHRTFRYPLSALPLLVHAAETGDPRPAVPVSAVHQLWWISACHFDDVADGSAQAHPGELGADQAQLAAVVGGQLLPLRIIRELPGSEALRARLCDEFVRASVAAADGQLSDLRADTGSATRDSVLAVYRGKSGAPFAMVTAMAALLAGASAPRVELWRELGSVFGLLWQFFNDQEDITSGRHEDLANGTVTHLLACAVEGLPAGAAAEFLARYGEARGDGAARAEVLRTLLGTRAVERFREDVEVRRRAAHGLLDELGGVPQYMAALRGLVDLSAETFLVPDDSRSGAVSVGG</sequence>